<dbReference type="GO" id="GO:0016301">
    <property type="term" value="F:kinase activity"/>
    <property type="evidence" value="ECO:0007669"/>
    <property type="project" value="UniProtKB-KW"/>
</dbReference>
<evidence type="ECO:0000259" key="17">
    <source>
        <dbReference type="PROSITE" id="PS50885"/>
    </source>
</evidence>
<dbReference type="InterPro" id="IPR003661">
    <property type="entry name" value="HisK_dim/P_dom"/>
</dbReference>
<keyword evidence="7" id="KW-0808">Transferase</keyword>
<evidence type="ECO:0000259" key="16">
    <source>
        <dbReference type="PROSITE" id="PS50109"/>
    </source>
</evidence>
<organism evidence="18 19">
    <name type="scientific">Ottowia flava</name>
    <dbReference type="NCBI Taxonomy" id="2675430"/>
    <lineage>
        <taxon>Bacteria</taxon>
        <taxon>Pseudomonadati</taxon>
        <taxon>Pseudomonadota</taxon>
        <taxon>Betaproteobacteria</taxon>
        <taxon>Burkholderiales</taxon>
        <taxon>Comamonadaceae</taxon>
        <taxon>Ottowia</taxon>
    </lineage>
</organism>
<keyword evidence="9" id="KW-0547">Nucleotide-binding</keyword>
<dbReference type="Gene3D" id="1.10.287.130">
    <property type="match status" value="1"/>
</dbReference>
<evidence type="ECO:0000256" key="11">
    <source>
        <dbReference type="ARBA" id="ARBA00022840"/>
    </source>
</evidence>
<proteinExistence type="predicted"/>
<evidence type="ECO:0000256" key="13">
    <source>
        <dbReference type="ARBA" id="ARBA00023012"/>
    </source>
</evidence>
<keyword evidence="5" id="KW-0997">Cell inner membrane</keyword>
<feature type="domain" description="Histidine kinase" evidence="16">
    <location>
        <begin position="234"/>
        <end position="434"/>
    </location>
</feature>
<evidence type="ECO:0000256" key="8">
    <source>
        <dbReference type="ARBA" id="ARBA00022692"/>
    </source>
</evidence>
<comment type="subcellular location">
    <subcellularLocation>
        <location evidence="2">Cell inner membrane</location>
        <topology evidence="2">Multi-pass membrane protein</topology>
    </subcellularLocation>
</comment>
<evidence type="ECO:0000313" key="18">
    <source>
        <dbReference type="EMBL" id="MFD1711512.1"/>
    </source>
</evidence>
<evidence type="ECO:0000313" key="19">
    <source>
        <dbReference type="Proteomes" id="UP001597304"/>
    </source>
</evidence>
<dbReference type="InterPro" id="IPR003594">
    <property type="entry name" value="HATPase_dom"/>
</dbReference>
<keyword evidence="13" id="KW-0902">Two-component regulatory system</keyword>
<dbReference type="InterPro" id="IPR050980">
    <property type="entry name" value="2C_sensor_his_kinase"/>
</dbReference>
<keyword evidence="19" id="KW-1185">Reference proteome</keyword>
<keyword evidence="14 15" id="KW-0472">Membrane</keyword>
<evidence type="ECO:0000256" key="5">
    <source>
        <dbReference type="ARBA" id="ARBA00022519"/>
    </source>
</evidence>
<feature type="domain" description="HAMP" evidence="17">
    <location>
        <begin position="198"/>
        <end position="226"/>
    </location>
</feature>
<evidence type="ECO:0000256" key="2">
    <source>
        <dbReference type="ARBA" id="ARBA00004429"/>
    </source>
</evidence>
<keyword evidence="10 18" id="KW-0418">Kinase</keyword>
<evidence type="ECO:0000256" key="1">
    <source>
        <dbReference type="ARBA" id="ARBA00000085"/>
    </source>
</evidence>
<dbReference type="CDD" id="cd00082">
    <property type="entry name" value="HisKA"/>
    <property type="match status" value="1"/>
</dbReference>
<keyword evidence="6" id="KW-0597">Phosphoprotein</keyword>
<name>A0ABW4KTW7_9BURK</name>
<dbReference type="PANTHER" id="PTHR44936:SF5">
    <property type="entry name" value="SENSOR HISTIDINE KINASE ENVZ"/>
    <property type="match status" value="1"/>
</dbReference>
<evidence type="ECO:0000256" key="7">
    <source>
        <dbReference type="ARBA" id="ARBA00022679"/>
    </source>
</evidence>
<dbReference type="InterPro" id="IPR036890">
    <property type="entry name" value="HATPase_C_sf"/>
</dbReference>
<keyword evidence="4" id="KW-1003">Cell membrane</keyword>
<evidence type="ECO:0000256" key="6">
    <source>
        <dbReference type="ARBA" id="ARBA00022553"/>
    </source>
</evidence>
<evidence type="ECO:0000256" key="9">
    <source>
        <dbReference type="ARBA" id="ARBA00022741"/>
    </source>
</evidence>
<evidence type="ECO:0000256" key="3">
    <source>
        <dbReference type="ARBA" id="ARBA00012438"/>
    </source>
</evidence>
<gene>
    <name evidence="18" type="ORF">ACFSF0_12895</name>
</gene>
<dbReference type="EC" id="2.7.13.3" evidence="3"/>
<reference evidence="19" key="1">
    <citation type="journal article" date="2019" name="Int. J. Syst. Evol. Microbiol.">
        <title>The Global Catalogue of Microorganisms (GCM) 10K type strain sequencing project: providing services to taxonomists for standard genome sequencing and annotation.</title>
        <authorList>
            <consortium name="The Broad Institute Genomics Platform"/>
            <consortium name="The Broad Institute Genome Sequencing Center for Infectious Disease"/>
            <person name="Wu L."/>
            <person name="Ma J."/>
        </authorList>
    </citation>
    <scope>NUCLEOTIDE SEQUENCE [LARGE SCALE GENOMIC DNA]</scope>
    <source>
        <strain evidence="19">LMG 29247</strain>
    </source>
</reference>
<keyword evidence="8 15" id="KW-0812">Transmembrane</keyword>
<comment type="caution">
    <text evidence="18">The sequence shown here is derived from an EMBL/GenBank/DDBJ whole genome shotgun (WGS) entry which is preliminary data.</text>
</comment>
<dbReference type="Proteomes" id="UP001597304">
    <property type="component" value="Unassembled WGS sequence"/>
</dbReference>
<dbReference type="PRINTS" id="PR00344">
    <property type="entry name" value="BCTRLSENSOR"/>
</dbReference>
<dbReference type="Gene3D" id="3.30.565.10">
    <property type="entry name" value="Histidine kinase-like ATPase, C-terminal domain"/>
    <property type="match status" value="1"/>
</dbReference>
<dbReference type="SUPFAM" id="SSF47384">
    <property type="entry name" value="Homodimeric domain of signal transducing histidine kinase"/>
    <property type="match status" value="1"/>
</dbReference>
<comment type="catalytic activity">
    <reaction evidence="1">
        <text>ATP + protein L-histidine = ADP + protein N-phospho-L-histidine.</text>
        <dbReference type="EC" id="2.7.13.3"/>
    </reaction>
</comment>
<dbReference type="SUPFAM" id="SSF55874">
    <property type="entry name" value="ATPase domain of HSP90 chaperone/DNA topoisomerase II/histidine kinase"/>
    <property type="match status" value="1"/>
</dbReference>
<dbReference type="CDD" id="cd00075">
    <property type="entry name" value="HATPase"/>
    <property type="match status" value="1"/>
</dbReference>
<dbReference type="RefSeq" id="WP_147913700.1">
    <property type="nucleotide sequence ID" value="NZ_JBHUEJ010000027.1"/>
</dbReference>
<evidence type="ECO:0000256" key="15">
    <source>
        <dbReference type="SAM" id="Phobius"/>
    </source>
</evidence>
<accession>A0ABW4KTW7</accession>
<dbReference type="PROSITE" id="PS50109">
    <property type="entry name" value="HIS_KIN"/>
    <property type="match status" value="1"/>
</dbReference>
<dbReference type="InterPro" id="IPR005467">
    <property type="entry name" value="His_kinase_dom"/>
</dbReference>
<dbReference type="Pfam" id="PF02518">
    <property type="entry name" value="HATPase_c"/>
    <property type="match status" value="1"/>
</dbReference>
<dbReference type="InterPro" id="IPR036097">
    <property type="entry name" value="HisK_dim/P_sf"/>
</dbReference>
<feature type="transmembrane region" description="Helical" evidence="15">
    <location>
        <begin position="153"/>
        <end position="175"/>
    </location>
</feature>
<evidence type="ECO:0000256" key="12">
    <source>
        <dbReference type="ARBA" id="ARBA00022989"/>
    </source>
</evidence>
<dbReference type="InterPro" id="IPR003660">
    <property type="entry name" value="HAMP_dom"/>
</dbReference>
<evidence type="ECO:0000256" key="10">
    <source>
        <dbReference type="ARBA" id="ARBA00022777"/>
    </source>
</evidence>
<evidence type="ECO:0000256" key="14">
    <source>
        <dbReference type="ARBA" id="ARBA00023136"/>
    </source>
</evidence>
<feature type="transmembrane region" description="Helical" evidence="15">
    <location>
        <begin position="12"/>
        <end position="33"/>
    </location>
</feature>
<sequence>MKTPGDSLRLRLLVILVGSLAAMQVFSFGAVGVSRGFEARHLANAQTAQDVRWLHARLQPLSPDERAAQLPDLRRGSYRLALWPTSAALPRSTGGDLVALRQAVQAQVGTHVAVSATSEQAHPALALPLDATQRLAIVFDAPLPSTRPALWQVLLYAALVVALVSLLALWAVAAVSRPLERLTFAGRRMVANIANAPPLAEVGPAEVRTLATSLNTMQRAVQAQLRERTFMLGAIAHDLKTPLTRLKLRLADLPADAPTQAMQSDADAMDGLINEGLAYARSAQLREQRLPVDLVALVEALVDQSVDLAQPVELAPTREPIVITGAPRALTRMLQNLVDNALRYGGSAEVSLHAAPDWARIEVADRGPGIPSQDHDRMFEPFVRGEASRDRSLGGTGLGLAIARNIATAHGGQVRLKAREGGGLVAQITLPRPR</sequence>
<evidence type="ECO:0000256" key="4">
    <source>
        <dbReference type="ARBA" id="ARBA00022475"/>
    </source>
</evidence>
<dbReference type="PROSITE" id="PS50885">
    <property type="entry name" value="HAMP"/>
    <property type="match status" value="1"/>
</dbReference>
<dbReference type="EMBL" id="JBHUEJ010000027">
    <property type="protein sequence ID" value="MFD1711512.1"/>
    <property type="molecule type" value="Genomic_DNA"/>
</dbReference>
<dbReference type="SMART" id="SM00387">
    <property type="entry name" value="HATPase_c"/>
    <property type="match status" value="1"/>
</dbReference>
<dbReference type="InterPro" id="IPR004358">
    <property type="entry name" value="Sig_transdc_His_kin-like_C"/>
</dbReference>
<protein>
    <recommendedName>
        <fullName evidence="3">histidine kinase</fullName>
        <ecNumber evidence="3">2.7.13.3</ecNumber>
    </recommendedName>
</protein>
<dbReference type="PANTHER" id="PTHR44936">
    <property type="entry name" value="SENSOR PROTEIN CREC"/>
    <property type="match status" value="1"/>
</dbReference>
<keyword evidence="12 15" id="KW-1133">Transmembrane helix</keyword>
<keyword evidence="11" id="KW-0067">ATP-binding</keyword>